<proteinExistence type="predicted"/>
<evidence type="ECO:0000313" key="2">
    <source>
        <dbReference type="Proteomes" id="UP000076761"/>
    </source>
</evidence>
<dbReference type="InParanoid" id="A0A165QCQ3"/>
<accession>A0A165QCQ3</accession>
<organism evidence="1 2">
    <name type="scientific">Neolentinus lepideus HHB14362 ss-1</name>
    <dbReference type="NCBI Taxonomy" id="1314782"/>
    <lineage>
        <taxon>Eukaryota</taxon>
        <taxon>Fungi</taxon>
        <taxon>Dikarya</taxon>
        <taxon>Basidiomycota</taxon>
        <taxon>Agaricomycotina</taxon>
        <taxon>Agaricomycetes</taxon>
        <taxon>Gloeophyllales</taxon>
        <taxon>Gloeophyllaceae</taxon>
        <taxon>Neolentinus</taxon>
    </lineage>
</organism>
<gene>
    <name evidence="1" type="ORF">NEOLEDRAFT_675384</name>
</gene>
<evidence type="ECO:0000313" key="1">
    <source>
        <dbReference type="EMBL" id="KZT22239.1"/>
    </source>
</evidence>
<dbReference type="Proteomes" id="UP000076761">
    <property type="component" value="Unassembled WGS sequence"/>
</dbReference>
<dbReference type="OrthoDB" id="3256525at2759"/>
<protein>
    <submittedName>
        <fullName evidence="1">Uncharacterized protein</fullName>
    </submittedName>
</protein>
<name>A0A165QCQ3_9AGAM</name>
<reference evidence="1 2" key="1">
    <citation type="journal article" date="2016" name="Mol. Biol. Evol.">
        <title>Comparative Genomics of Early-Diverging Mushroom-Forming Fungi Provides Insights into the Origins of Lignocellulose Decay Capabilities.</title>
        <authorList>
            <person name="Nagy L.G."/>
            <person name="Riley R."/>
            <person name="Tritt A."/>
            <person name="Adam C."/>
            <person name="Daum C."/>
            <person name="Floudas D."/>
            <person name="Sun H."/>
            <person name="Yadav J.S."/>
            <person name="Pangilinan J."/>
            <person name="Larsson K.H."/>
            <person name="Matsuura K."/>
            <person name="Barry K."/>
            <person name="Labutti K."/>
            <person name="Kuo R."/>
            <person name="Ohm R.A."/>
            <person name="Bhattacharya S.S."/>
            <person name="Shirouzu T."/>
            <person name="Yoshinaga Y."/>
            <person name="Martin F.M."/>
            <person name="Grigoriev I.V."/>
            <person name="Hibbett D.S."/>
        </authorList>
    </citation>
    <scope>NUCLEOTIDE SEQUENCE [LARGE SCALE GENOMIC DNA]</scope>
    <source>
        <strain evidence="1 2">HHB14362 ss-1</strain>
    </source>
</reference>
<dbReference type="AlphaFoldDB" id="A0A165QCQ3"/>
<keyword evidence="2" id="KW-1185">Reference proteome</keyword>
<sequence length="160" mass="18890">MQEERRALKYSLRTKWSLVRVCKHWFHILLPILYRVVTADRIKGLLRLHRSLTADTGLKNAALPEFLRASVLRLHCDFDPHEFSRYPFEHLQRLYGTYQISPSSACVALKWARALISCLNSYYRRSQNEVRLSEFLIGHPRYLYKLIPRNGEKCCQVSPI</sequence>
<dbReference type="EMBL" id="KV425598">
    <property type="protein sequence ID" value="KZT22239.1"/>
    <property type="molecule type" value="Genomic_DNA"/>
</dbReference>